<comment type="caution">
    <text evidence="4">The sequence shown here is derived from an EMBL/GenBank/DDBJ whole genome shotgun (WGS) entry which is preliminary data.</text>
</comment>
<gene>
    <name evidence="4" type="ORF">BWR60_04760</name>
</gene>
<organism evidence="4 5">
    <name type="scientific">Inquilinus limosus</name>
    <dbReference type="NCBI Taxonomy" id="171674"/>
    <lineage>
        <taxon>Bacteria</taxon>
        <taxon>Pseudomonadati</taxon>
        <taxon>Pseudomonadota</taxon>
        <taxon>Alphaproteobacteria</taxon>
        <taxon>Rhodospirillales</taxon>
        <taxon>Rhodospirillaceae</taxon>
        <taxon>Inquilinus</taxon>
    </lineage>
</organism>
<dbReference type="InterPro" id="IPR036291">
    <property type="entry name" value="NAD(P)-bd_dom_sf"/>
</dbReference>
<sequence length="319" mass="33129">MTPLAPTLRLWLGDGEPTALVTLAEARGSTPREAGVHMLVTAGAARGTIGGGRMEWDAIAAARTLIAAKERSQRVEIPLGPAIGQCCGGYVVIDLELADGATLARIEAEESLEAATRPSVLVFGAGHVGKALARALAPLPVKIQWVDGRADEFPAEIPDGIVRRLTPTPTDAVAEAPPGAAYLVMTHSHAMDFEVTEAALRRGDAAYVGLIGSATKRERFERWFRARGNDPRRAGELTCPIGAGLGRDKRPSVIAAMVAAELLIAFAKAKDVPAPADKPAAGAGPEQEAAWTATRGPAPRASSCAASPRGSRASSRTTG</sequence>
<accession>A0A211ZT47</accession>
<evidence type="ECO:0000259" key="3">
    <source>
        <dbReference type="Pfam" id="PF13478"/>
    </source>
</evidence>
<dbReference type="Pfam" id="PF02625">
    <property type="entry name" value="XdhC_CoxI"/>
    <property type="match status" value="1"/>
</dbReference>
<dbReference type="InterPro" id="IPR003777">
    <property type="entry name" value="XdhC_CoxI"/>
</dbReference>
<feature type="region of interest" description="Disordered" evidence="1">
    <location>
        <begin position="273"/>
        <end position="319"/>
    </location>
</feature>
<evidence type="ECO:0000313" key="5">
    <source>
        <dbReference type="Proteomes" id="UP000196655"/>
    </source>
</evidence>
<dbReference type="InterPro" id="IPR027051">
    <property type="entry name" value="XdhC_Rossmann_dom"/>
</dbReference>
<dbReference type="Pfam" id="PF13478">
    <property type="entry name" value="XdhC_C"/>
    <property type="match status" value="1"/>
</dbReference>
<dbReference type="RefSeq" id="WP_088149857.1">
    <property type="nucleotide sequence ID" value="NZ_NHON01000005.1"/>
</dbReference>
<dbReference type="NCBIfam" id="TIGR02964">
    <property type="entry name" value="xanthine_xdhC"/>
    <property type="match status" value="1"/>
</dbReference>
<dbReference type="EMBL" id="NHON01000005">
    <property type="protein sequence ID" value="OWJ68440.1"/>
    <property type="molecule type" value="Genomic_DNA"/>
</dbReference>
<feature type="domain" description="XdhC- CoxI" evidence="2">
    <location>
        <begin position="11"/>
        <end position="72"/>
    </location>
</feature>
<name>A0A211ZT47_9PROT</name>
<dbReference type="OrthoDB" id="61481at2"/>
<proteinExistence type="predicted"/>
<dbReference type="PANTHER" id="PTHR30388">
    <property type="entry name" value="ALDEHYDE OXIDOREDUCTASE MOLYBDENUM COFACTOR ASSEMBLY PROTEIN"/>
    <property type="match status" value="1"/>
</dbReference>
<evidence type="ECO:0000256" key="1">
    <source>
        <dbReference type="SAM" id="MobiDB-lite"/>
    </source>
</evidence>
<protein>
    <submittedName>
        <fullName evidence="4">Xanthine dehydrogenase accessory protein XdhC</fullName>
    </submittedName>
</protein>
<dbReference type="Gene3D" id="3.40.50.720">
    <property type="entry name" value="NAD(P)-binding Rossmann-like Domain"/>
    <property type="match status" value="1"/>
</dbReference>
<dbReference type="InterPro" id="IPR052698">
    <property type="entry name" value="MoCofactor_Util/Proc"/>
</dbReference>
<dbReference type="InterPro" id="IPR014308">
    <property type="entry name" value="Xanthine_DH_XdhC"/>
</dbReference>
<dbReference type="Proteomes" id="UP000196655">
    <property type="component" value="Unassembled WGS sequence"/>
</dbReference>
<feature type="domain" description="XdhC Rossmann" evidence="3">
    <location>
        <begin position="120"/>
        <end position="262"/>
    </location>
</feature>
<keyword evidence="5" id="KW-1185">Reference proteome</keyword>
<dbReference type="AlphaFoldDB" id="A0A211ZT47"/>
<dbReference type="SUPFAM" id="SSF51735">
    <property type="entry name" value="NAD(P)-binding Rossmann-fold domains"/>
    <property type="match status" value="1"/>
</dbReference>
<dbReference type="STRING" id="1122125.GCA_000423185_03894"/>
<evidence type="ECO:0000259" key="2">
    <source>
        <dbReference type="Pfam" id="PF02625"/>
    </source>
</evidence>
<reference evidence="5" key="1">
    <citation type="submission" date="2017-05" db="EMBL/GenBank/DDBJ databases">
        <authorList>
            <person name="Macchi M."/>
            <person name="Festa S."/>
            <person name="Coppotelli B.M."/>
            <person name="Morelli I.S."/>
        </authorList>
    </citation>
    <scope>NUCLEOTIDE SEQUENCE [LARGE SCALE GENOMIC DNA]</scope>
    <source>
        <strain evidence="5">I</strain>
    </source>
</reference>
<evidence type="ECO:0000313" key="4">
    <source>
        <dbReference type="EMBL" id="OWJ68440.1"/>
    </source>
</evidence>
<dbReference type="PANTHER" id="PTHR30388:SF6">
    <property type="entry name" value="XANTHINE DEHYDROGENASE SUBUNIT A-RELATED"/>
    <property type="match status" value="1"/>
</dbReference>